<dbReference type="EMBL" id="NHSJ01000087">
    <property type="protein sequence ID" value="PPQ29911.1"/>
    <property type="molecule type" value="Genomic_DNA"/>
</dbReference>
<evidence type="ECO:0000256" key="6">
    <source>
        <dbReference type="HAMAP-Rule" id="MF_01899"/>
    </source>
</evidence>
<keyword evidence="8" id="KW-1185">Reference proteome</keyword>
<dbReference type="Gene3D" id="1.10.150.80">
    <property type="entry name" value="HRDC domain"/>
    <property type="match status" value="1"/>
</dbReference>
<keyword evidence="2 6" id="KW-0819">tRNA processing</keyword>
<reference evidence="7 8" key="1">
    <citation type="journal article" date="2018" name="Arch. Microbiol.">
        <title>New insights into the metabolic potential of the phototrophic purple bacterium Rhodopila globiformis DSM 161(T) from its draft genome sequence and evidence for a vanadium-dependent nitrogenase.</title>
        <authorList>
            <person name="Imhoff J.F."/>
            <person name="Rahn T."/>
            <person name="Kunzel S."/>
            <person name="Neulinger S.C."/>
        </authorList>
    </citation>
    <scope>NUCLEOTIDE SEQUENCE [LARGE SCALE GENOMIC DNA]</scope>
    <source>
        <strain evidence="7 8">DSM 16996</strain>
    </source>
</reference>
<comment type="subcellular location">
    <subcellularLocation>
        <location evidence="6">Cytoplasm</location>
    </subcellularLocation>
</comment>
<comment type="catalytic activity">
    <reaction evidence="6">
        <text>Exonucleolytic cleavage that removes extra residues from the 3'-terminus of tRNA to produce 5'-mononucleotides.</text>
        <dbReference type="EC" id="3.1.13.5"/>
    </reaction>
</comment>
<protein>
    <recommendedName>
        <fullName evidence="6">Ribonuclease D</fullName>
        <shortName evidence="6">RNase D</shortName>
        <ecNumber evidence="6">3.1.13.5</ecNumber>
    </recommendedName>
</protein>
<evidence type="ECO:0000313" key="7">
    <source>
        <dbReference type="EMBL" id="PPQ29911.1"/>
    </source>
</evidence>
<keyword evidence="1 6" id="KW-0963">Cytoplasm</keyword>
<sequence>MSLVTDSDELAALCREFSQHEFVTVDTEFLRETTFWPKVCVIQVACDTKAAAIDALAENLDMSPFFELMANEKVVKVFHAARQDLEIIWNLAKLIPAPLFDTQVAAMVCGYGDQIAYGELAQSLCKVTLDKSSRFTDWSRRPLSDAQIDYAIADVTHLRDIYRALKQKLEKAGRLHWLADEMATLTNQDTYEMRPDRAWERYAHRARKPRDLAVLMELAAWREQEAQTRDVPRSRVLKDDILTEIALAAPRTVEALGNLRAFPRGMERSRSGADIVAAVERGLERDPKTLPRIDRERRSNGTGATVELLKVLLRQVAEAQGVAAKMIATTDDLEALASDDSADISALKGWRRELFGEKALQLKHGRLALTVEKNRVVTLEYHEGDAEEEAPEA</sequence>
<dbReference type="Gene3D" id="3.30.420.10">
    <property type="entry name" value="Ribonuclease H-like superfamily/Ribonuclease H"/>
    <property type="match status" value="1"/>
</dbReference>
<comment type="similarity">
    <text evidence="6">Belongs to the RNase D family.</text>
</comment>
<dbReference type="InterPro" id="IPR010997">
    <property type="entry name" value="HRDC-like_sf"/>
</dbReference>
<dbReference type="EC" id="3.1.13.5" evidence="6"/>
<dbReference type="CDD" id="cd06142">
    <property type="entry name" value="RNaseD_exo"/>
    <property type="match status" value="1"/>
</dbReference>
<dbReference type="InterPro" id="IPR036397">
    <property type="entry name" value="RNaseH_sf"/>
</dbReference>
<dbReference type="OrthoDB" id="9800549at2"/>
<evidence type="ECO:0000256" key="5">
    <source>
        <dbReference type="ARBA" id="ARBA00022839"/>
    </source>
</evidence>
<dbReference type="InterPro" id="IPR002121">
    <property type="entry name" value="HRDC_dom"/>
</dbReference>
<dbReference type="AlphaFoldDB" id="A0A2S6N5M2"/>
<dbReference type="SMART" id="SM00474">
    <property type="entry name" value="35EXOc"/>
    <property type="match status" value="1"/>
</dbReference>
<evidence type="ECO:0000256" key="4">
    <source>
        <dbReference type="ARBA" id="ARBA00022801"/>
    </source>
</evidence>
<evidence type="ECO:0000256" key="2">
    <source>
        <dbReference type="ARBA" id="ARBA00022694"/>
    </source>
</evidence>
<dbReference type="PANTHER" id="PTHR47649">
    <property type="entry name" value="RIBONUCLEASE D"/>
    <property type="match status" value="1"/>
</dbReference>
<dbReference type="InterPro" id="IPR002562">
    <property type="entry name" value="3'-5'_exonuclease_dom"/>
</dbReference>
<evidence type="ECO:0000313" key="8">
    <source>
        <dbReference type="Proteomes" id="UP000239089"/>
    </source>
</evidence>
<proteinExistence type="inferred from homology"/>
<dbReference type="GO" id="GO:0005737">
    <property type="term" value="C:cytoplasm"/>
    <property type="evidence" value="ECO:0007669"/>
    <property type="project" value="UniProtKB-SubCell"/>
</dbReference>
<comment type="function">
    <text evidence="6">Exonuclease involved in the 3' processing of various precursor tRNAs. Initiates hydrolysis at the 3'-terminus of an RNA molecule and releases 5'-mononucleotides.</text>
</comment>
<name>A0A2S6N5M2_9HYPH</name>
<keyword evidence="4 6" id="KW-0378">Hydrolase</keyword>
<dbReference type="SUPFAM" id="SSF53098">
    <property type="entry name" value="Ribonuclease H-like"/>
    <property type="match status" value="1"/>
</dbReference>
<dbReference type="RefSeq" id="WP_104508620.1">
    <property type="nucleotide sequence ID" value="NZ_JACIGC010000003.1"/>
</dbReference>
<dbReference type="PANTHER" id="PTHR47649:SF1">
    <property type="entry name" value="RIBONUCLEASE D"/>
    <property type="match status" value="1"/>
</dbReference>
<dbReference type="GO" id="GO:0033890">
    <property type="term" value="F:ribonuclease D activity"/>
    <property type="evidence" value="ECO:0007669"/>
    <property type="project" value="UniProtKB-UniRule"/>
</dbReference>
<dbReference type="InterPro" id="IPR012337">
    <property type="entry name" value="RNaseH-like_sf"/>
</dbReference>
<accession>A0A2S6N5M2</accession>
<comment type="caution">
    <text evidence="7">The sequence shown here is derived from an EMBL/GenBank/DDBJ whole genome shotgun (WGS) entry which is preliminary data.</text>
</comment>
<dbReference type="SMART" id="SM00341">
    <property type="entry name" value="HRDC"/>
    <property type="match status" value="1"/>
</dbReference>
<dbReference type="InterPro" id="IPR044876">
    <property type="entry name" value="HRDC_dom_sf"/>
</dbReference>
<dbReference type="SUPFAM" id="SSF47819">
    <property type="entry name" value="HRDC-like"/>
    <property type="match status" value="2"/>
</dbReference>
<dbReference type="Proteomes" id="UP000239089">
    <property type="component" value="Unassembled WGS sequence"/>
</dbReference>
<keyword evidence="5 6" id="KW-0269">Exonuclease</keyword>
<dbReference type="GO" id="GO:0008408">
    <property type="term" value="F:3'-5' exonuclease activity"/>
    <property type="evidence" value="ECO:0007669"/>
    <property type="project" value="InterPro"/>
</dbReference>
<evidence type="ECO:0000256" key="3">
    <source>
        <dbReference type="ARBA" id="ARBA00022722"/>
    </source>
</evidence>
<dbReference type="NCBIfam" id="TIGR01388">
    <property type="entry name" value="rnd"/>
    <property type="match status" value="1"/>
</dbReference>
<dbReference type="Pfam" id="PF00570">
    <property type="entry name" value="HRDC"/>
    <property type="match status" value="1"/>
</dbReference>
<dbReference type="PROSITE" id="PS50967">
    <property type="entry name" value="HRDC"/>
    <property type="match status" value="1"/>
</dbReference>
<comment type="cofactor">
    <cofactor evidence="6">
        <name>a divalent metal cation</name>
        <dbReference type="ChEBI" id="CHEBI:60240"/>
    </cofactor>
</comment>
<keyword evidence="3 6" id="KW-0540">Nuclease</keyword>
<dbReference type="GO" id="GO:0042780">
    <property type="term" value="P:tRNA 3'-end processing"/>
    <property type="evidence" value="ECO:0007669"/>
    <property type="project" value="UniProtKB-UniRule"/>
</dbReference>
<dbReference type="InterPro" id="IPR051086">
    <property type="entry name" value="RNase_D-like"/>
</dbReference>
<organism evidence="7 8">
    <name type="scientific">Rhodoblastus sphagnicola</name>
    <dbReference type="NCBI Taxonomy" id="333368"/>
    <lineage>
        <taxon>Bacteria</taxon>
        <taxon>Pseudomonadati</taxon>
        <taxon>Pseudomonadota</taxon>
        <taxon>Alphaproteobacteria</taxon>
        <taxon>Hyphomicrobiales</taxon>
        <taxon>Rhodoblastaceae</taxon>
        <taxon>Rhodoblastus</taxon>
    </lineage>
</organism>
<dbReference type="HAMAP" id="MF_01899">
    <property type="entry name" value="RNase_D"/>
    <property type="match status" value="1"/>
</dbReference>
<dbReference type="GO" id="GO:0003676">
    <property type="term" value="F:nucleic acid binding"/>
    <property type="evidence" value="ECO:0007669"/>
    <property type="project" value="InterPro"/>
</dbReference>
<gene>
    <name evidence="6" type="primary">rnd</name>
    <name evidence="7" type="ORF">CCR94_14315</name>
</gene>
<evidence type="ECO:0000256" key="1">
    <source>
        <dbReference type="ARBA" id="ARBA00022490"/>
    </source>
</evidence>
<dbReference type="GO" id="GO:0000166">
    <property type="term" value="F:nucleotide binding"/>
    <property type="evidence" value="ECO:0007669"/>
    <property type="project" value="InterPro"/>
</dbReference>
<dbReference type="InterPro" id="IPR006292">
    <property type="entry name" value="RNase_D"/>
</dbReference>
<dbReference type="Pfam" id="PF01612">
    <property type="entry name" value="DNA_pol_A_exo1"/>
    <property type="match status" value="1"/>
</dbReference>